<accession>A0A5B8V5K6</accession>
<feature type="chain" id="PRO_5022674110" description="DUF5050 domain-containing protein" evidence="1">
    <location>
        <begin position="20"/>
        <end position="620"/>
    </location>
</feature>
<dbReference type="SUPFAM" id="SSF50998">
    <property type="entry name" value="Quinoprotein alcohol dehydrogenase-like"/>
    <property type="match status" value="1"/>
</dbReference>
<dbReference type="InterPro" id="IPR011047">
    <property type="entry name" value="Quinoprotein_ADH-like_sf"/>
</dbReference>
<dbReference type="Proteomes" id="UP000321533">
    <property type="component" value="Chromosome"/>
</dbReference>
<evidence type="ECO:0008006" key="4">
    <source>
        <dbReference type="Google" id="ProtNLM"/>
    </source>
</evidence>
<gene>
    <name evidence="2" type="ORF">FRZ67_00680</name>
</gene>
<dbReference type="AlphaFoldDB" id="A0A5B8V5K6"/>
<protein>
    <recommendedName>
        <fullName evidence="4">DUF5050 domain-containing protein</fullName>
    </recommendedName>
</protein>
<keyword evidence="3" id="KW-1185">Reference proteome</keyword>
<dbReference type="SUPFAM" id="SSF50965">
    <property type="entry name" value="Galactose oxidase, central domain"/>
    <property type="match status" value="1"/>
</dbReference>
<dbReference type="EMBL" id="CP042435">
    <property type="protein sequence ID" value="QEC65886.1"/>
    <property type="molecule type" value="Genomic_DNA"/>
</dbReference>
<dbReference type="KEGG" id="pgin:FRZ67_00680"/>
<proteinExistence type="predicted"/>
<evidence type="ECO:0000256" key="1">
    <source>
        <dbReference type="SAM" id="SignalP"/>
    </source>
</evidence>
<name>A0A5B8V5K6_9BACT</name>
<sequence>MKKILWIFLLAGFTSSAQSYTLDTLFNATAYANSFLLLPFTGTTNTGSKYIAGFNQQIDKYGNQHELEIIRIDLTTGNVTNKKLTGFTGGKGYYWNYTFDKYGSLYLSMYYPTRKVLLLDLTDSIAYKDLGNPFINASSVIYSLSPGRDGHIYFGASGGSTCWSEYDPVTKEMKKHPSVDADDDYLLSIAGDDDYAYMQTGQRKSINLWSVNKRTNEKKLLFSVSNKTRYNLSAYTDAVYVSISTDTLKGLFKLSGGEAIKSNNYSADSKIISGLYEPGKSRDPKQVFYFNPLTSQVYFSMDKKKYDSVYIQNIPEQMSIRRMFSFPNDKDNIYYAGDYYGNYYRYNFKEQKAYLLGSTDYNIYSSIALNDSMIYLSGYPSGYLMLWNKNQPWTTNKFIDGKMMNVRDPNANPKIIHYWKSEGSPAAGFHHTYQMLKDSKGNIIGAGDVIRIGNAASIGVYNANTNKIYGIDYEPFTGLGFAGIAMWKDLVLYSMRSKGGTKKSKIYFYDPALNKMVDSIDLGFNNYGKILIQNNMLTGVADNKIYRISLPDKKLQWSYTLSNTINGFFLLSNGRFVINTVSVLPAALKDFISLPINNYYEANSVLYAIAGNHIIRIDIK</sequence>
<dbReference type="RefSeq" id="WP_147187686.1">
    <property type="nucleotide sequence ID" value="NZ_CP042435.1"/>
</dbReference>
<keyword evidence="1" id="KW-0732">Signal</keyword>
<dbReference type="InterPro" id="IPR011043">
    <property type="entry name" value="Gal_Oxase/kelch_b-propeller"/>
</dbReference>
<evidence type="ECO:0000313" key="3">
    <source>
        <dbReference type="Proteomes" id="UP000321533"/>
    </source>
</evidence>
<reference evidence="2 3" key="1">
    <citation type="journal article" date="2016" name="Int. J. Syst. Evol. Microbiol.">
        <title>Panacibacter ginsenosidivorans gen. nov., sp. nov., with ginsenoside converting activity isolated from soil of a ginseng field.</title>
        <authorList>
            <person name="Siddiqi M.Z."/>
            <person name="Muhammad Shafi S."/>
            <person name="Choi K.D."/>
            <person name="Im W.T."/>
        </authorList>
    </citation>
    <scope>NUCLEOTIDE SEQUENCE [LARGE SCALE GENOMIC DNA]</scope>
    <source>
        <strain evidence="2 3">Gsoil1550</strain>
    </source>
</reference>
<organism evidence="2 3">
    <name type="scientific">Panacibacter ginsenosidivorans</name>
    <dbReference type="NCBI Taxonomy" id="1813871"/>
    <lineage>
        <taxon>Bacteria</taxon>
        <taxon>Pseudomonadati</taxon>
        <taxon>Bacteroidota</taxon>
        <taxon>Chitinophagia</taxon>
        <taxon>Chitinophagales</taxon>
        <taxon>Chitinophagaceae</taxon>
        <taxon>Panacibacter</taxon>
    </lineage>
</organism>
<evidence type="ECO:0000313" key="2">
    <source>
        <dbReference type="EMBL" id="QEC65886.1"/>
    </source>
</evidence>
<feature type="signal peptide" evidence="1">
    <location>
        <begin position="1"/>
        <end position="19"/>
    </location>
</feature>